<dbReference type="Gene3D" id="2.60.40.10">
    <property type="entry name" value="Immunoglobulins"/>
    <property type="match status" value="1"/>
</dbReference>
<reference evidence="6" key="2">
    <citation type="submission" date="2025-08" db="UniProtKB">
        <authorList>
            <consortium name="Ensembl"/>
        </authorList>
    </citation>
    <scope>IDENTIFICATION</scope>
</reference>
<dbReference type="PANTHER" id="PTHR20859">
    <property type="entry name" value="INTERFERON/INTERLEUKIN RECEPTOR"/>
    <property type="match status" value="1"/>
</dbReference>
<feature type="signal peptide" evidence="3">
    <location>
        <begin position="1"/>
        <end position="16"/>
    </location>
</feature>
<sequence length="487" mass="53741">MTALIWMLTLLPQVLSAMNELPPPVNPTVIPSHFSHILKWQPGPGTPAGVHYHVAITTTKGTSWVPVAGCEHVQYPLVCNLTGAFYNPREFYFAQVITMQEGQASEPLIHPAFIPIKDTQLDLPVLTVTPCGRDLCVDLHPPMEHRREIYDTLSYKLKIKSNNADRAMFFKAIKSLGTQILEDLAPGRQYCVSVCITDSLESKESNYSQPVCVFTSSIYTADQWLSAVFCSLLMLGVVVVALLVFTGFICLKRRPLPLVLTSIHHEDGVLVIAPCSMSLSSLFNVEPILPSSGEKRSNQSADESEGESVTTDGCRGEYELRVGTNLLSSPSSSSLSAFFSEPQPNFSSNQTSDFSPQSEVSLSKETHSSAGLNHTMSTDTDSLTVGIIETDKVEKEVVGHMDNQDVNLLTLTFGRHREEREELESNIDLAELEPESQSASEEYNITPTQLSWYTKKVAIEKVSCSGDEEEEEEHSGYMGHPSTDFLI</sequence>
<evidence type="ECO:0000313" key="6">
    <source>
        <dbReference type="Ensembl" id="ENSSMAP00000027731.2"/>
    </source>
</evidence>
<dbReference type="InterPro" id="IPR036116">
    <property type="entry name" value="FN3_sf"/>
</dbReference>
<keyword evidence="2" id="KW-0812">Transmembrane</keyword>
<keyword evidence="2" id="KW-0472">Membrane</keyword>
<name>A0A8D3B352_SCOMX</name>
<evidence type="ECO:0000259" key="4">
    <source>
        <dbReference type="Pfam" id="PF01108"/>
    </source>
</evidence>
<feature type="domain" description="Fibronectin type-III" evidence="4">
    <location>
        <begin position="3"/>
        <end position="106"/>
    </location>
</feature>
<feature type="region of interest" description="Disordered" evidence="1">
    <location>
        <begin position="336"/>
        <end position="361"/>
    </location>
</feature>
<keyword evidence="3" id="KW-0732">Signal</keyword>
<evidence type="ECO:0000256" key="1">
    <source>
        <dbReference type="SAM" id="MobiDB-lite"/>
    </source>
</evidence>
<feature type="chain" id="PRO_5034250995" evidence="3">
    <location>
        <begin position="17"/>
        <end position="487"/>
    </location>
</feature>
<accession>A0A8D3B352</accession>
<organism evidence="6 7">
    <name type="scientific">Scophthalmus maximus</name>
    <name type="common">Turbot</name>
    <name type="synonym">Psetta maxima</name>
    <dbReference type="NCBI Taxonomy" id="52904"/>
    <lineage>
        <taxon>Eukaryota</taxon>
        <taxon>Metazoa</taxon>
        <taxon>Chordata</taxon>
        <taxon>Craniata</taxon>
        <taxon>Vertebrata</taxon>
        <taxon>Euteleostomi</taxon>
        <taxon>Actinopterygii</taxon>
        <taxon>Neopterygii</taxon>
        <taxon>Teleostei</taxon>
        <taxon>Neoteleostei</taxon>
        <taxon>Acanthomorphata</taxon>
        <taxon>Carangaria</taxon>
        <taxon>Pleuronectiformes</taxon>
        <taxon>Pleuronectoidei</taxon>
        <taxon>Scophthalmidae</taxon>
        <taxon>Scophthalmus</taxon>
    </lineage>
</organism>
<dbReference type="InterPro" id="IPR013783">
    <property type="entry name" value="Ig-like_fold"/>
</dbReference>
<evidence type="ECO:0000313" key="7">
    <source>
        <dbReference type="Proteomes" id="UP000694558"/>
    </source>
</evidence>
<dbReference type="PANTHER" id="PTHR20859:SF93">
    <property type="entry name" value="CYTOKINE RECEPTOR FAMILY MEMBER B12-RELATED"/>
    <property type="match status" value="1"/>
</dbReference>
<dbReference type="InterPro" id="IPR003961">
    <property type="entry name" value="FN3_dom"/>
</dbReference>
<dbReference type="Pfam" id="PF09294">
    <property type="entry name" value="Interfer-bind"/>
    <property type="match status" value="1"/>
</dbReference>
<gene>
    <name evidence="6" type="primary">LOC118282868</name>
</gene>
<evidence type="ECO:0000259" key="5">
    <source>
        <dbReference type="Pfam" id="PF09294"/>
    </source>
</evidence>
<protein>
    <submittedName>
        <fullName evidence="6">Uncharacterized protein</fullName>
    </submittedName>
</protein>
<dbReference type="InterPro" id="IPR015373">
    <property type="entry name" value="Interferon/interleukin_rcp_dom"/>
</dbReference>
<keyword evidence="2" id="KW-1133">Transmembrane helix</keyword>
<dbReference type="InterPro" id="IPR050650">
    <property type="entry name" value="Type-II_Cytokine-TF_Rcpt"/>
</dbReference>
<dbReference type="SUPFAM" id="SSF49265">
    <property type="entry name" value="Fibronectin type III"/>
    <property type="match status" value="2"/>
</dbReference>
<dbReference type="Pfam" id="PF01108">
    <property type="entry name" value="Tissue_fac"/>
    <property type="match status" value="1"/>
</dbReference>
<feature type="transmembrane region" description="Helical" evidence="2">
    <location>
        <begin position="224"/>
        <end position="251"/>
    </location>
</feature>
<feature type="region of interest" description="Disordered" evidence="1">
    <location>
        <begin position="464"/>
        <end position="487"/>
    </location>
</feature>
<proteinExistence type="predicted"/>
<feature type="compositionally biased region" description="Polar residues" evidence="1">
    <location>
        <begin position="342"/>
        <end position="361"/>
    </location>
</feature>
<evidence type="ECO:0000256" key="3">
    <source>
        <dbReference type="SAM" id="SignalP"/>
    </source>
</evidence>
<dbReference type="GeneTree" id="ENSGT00510000048978"/>
<dbReference type="GO" id="GO:0004896">
    <property type="term" value="F:cytokine receptor activity"/>
    <property type="evidence" value="ECO:0007669"/>
    <property type="project" value="TreeGrafter"/>
</dbReference>
<feature type="region of interest" description="Disordered" evidence="1">
    <location>
        <begin position="292"/>
        <end position="314"/>
    </location>
</feature>
<dbReference type="Ensembl" id="ENSSMAT00000028074.2">
    <property type="protein sequence ID" value="ENSSMAP00000027731.2"/>
    <property type="gene ID" value="ENSSMAG00000016955.2"/>
</dbReference>
<dbReference type="AlphaFoldDB" id="A0A8D3B352"/>
<evidence type="ECO:0000256" key="2">
    <source>
        <dbReference type="SAM" id="Phobius"/>
    </source>
</evidence>
<dbReference type="Proteomes" id="UP000694558">
    <property type="component" value="Chromosome 14"/>
</dbReference>
<reference evidence="6" key="1">
    <citation type="submission" date="2023-05" db="EMBL/GenBank/DDBJ databases">
        <title>High-quality long-read genome of Scophthalmus maximus.</title>
        <authorList>
            <person name="Lien S."/>
            <person name="Martinez P."/>
        </authorList>
    </citation>
    <scope>NUCLEOTIDE SEQUENCE [LARGE SCALE GENOMIC DNA]</scope>
</reference>
<feature type="domain" description="Interferon/interleukin receptor" evidence="5">
    <location>
        <begin position="119"/>
        <end position="215"/>
    </location>
</feature>
<dbReference type="GO" id="GO:0005886">
    <property type="term" value="C:plasma membrane"/>
    <property type="evidence" value="ECO:0007669"/>
    <property type="project" value="TreeGrafter"/>
</dbReference>